<dbReference type="GO" id="GO:0015020">
    <property type="term" value="F:glucuronosyltransferase activity"/>
    <property type="evidence" value="ECO:0007669"/>
    <property type="project" value="UniProtKB-EC"/>
</dbReference>
<evidence type="ECO:0000256" key="4">
    <source>
        <dbReference type="RuleBase" id="RU003718"/>
    </source>
</evidence>
<dbReference type="EMBL" id="GEZM01021527">
    <property type="protein sequence ID" value="JAV88957.1"/>
    <property type="molecule type" value="Transcribed_RNA"/>
</dbReference>
<evidence type="ECO:0000313" key="6">
    <source>
        <dbReference type="EMBL" id="JAV88957.1"/>
    </source>
</evidence>
<name>A0A1Y1N033_PHOPY</name>
<organism evidence="6">
    <name type="scientific">Photinus pyralis</name>
    <name type="common">Common eastern firefly</name>
    <name type="synonym">Lampyris pyralis</name>
    <dbReference type="NCBI Taxonomy" id="7054"/>
    <lineage>
        <taxon>Eukaryota</taxon>
        <taxon>Metazoa</taxon>
        <taxon>Ecdysozoa</taxon>
        <taxon>Arthropoda</taxon>
        <taxon>Hexapoda</taxon>
        <taxon>Insecta</taxon>
        <taxon>Pterygota</taxon>
        <taxon>Neoptera</taxon>
        <taxon>Endopterygota</taxon>
        <taxon>Coleoptera</taxon>
        <taxon>Polyphaga</taxon>
        <taxon>Elateriformia</taxon>
        <taxon>Elateroidea</taxon>
        <taxon>Lampyridae</taxon>
        <taxon>Lampyrinae</taxon>
        <taxon>Photinus</taxon>
    </lineage>
</organism>
<dbReference type="PROSITE" id="PS00375">
    <property type="entry name" value="UDPGT"/>
    <property type="match status" value="1"/>
</dbReference>
<feature type="signal peptide" evidence="5">
    <location>
        <begin position="1"/>
        <end position="19"/>
    </location>
</feature>
<dbReference type="InterPro" id="IPR050271">
    <property type="entry name" value="UDP-glycosyltransferase"/>
</dbReference>
<dbReference type="PANTHER" id="PTHR48043:SF159">
    <property type="entry name" value="EG:EG0003.4 PROTEIN-RELATED"/>
    <property type="match status" value="1"/>
</dbReference>
<feature type="chain" id="PRO_5011818524" description="UDP-glucuronosyltransferase" evidence="5">
    <location>
        <begin position="20"/>
        <end position="516"/>
    </location>
</feature>
<reference evidence="6" key="1">
    <citation type="journal article" date="2016" name="Sci. Rep.">
        <title>Molecular characterization of firefly nuptial gifts: a multi-omics approach sheds light on postcopulatory sexual selection.</title>
        <authorList>
            <person name="Al-Wathiqui N."/>
            <person name="Fallon T.R."/>
            <person name="South A."/>
            <person name="Weng J.K."/>
            <person name="Lewis S.M."/>
        </authorList>
    </citation>
    <scope>NUCLEOTIDE SEQUENCE</scope>
</reference>
<feature type="transmembrane region" description="Helical" evidence="5">
    <location>
        <begin position="469"/>
        <end position="496"/>
    </location>
</feature>
<comment type="catalytic activity">
    <reaction evidence="5">
        <text>glucuronate acceptor + UDP-alpha-D-glucuronate = acceptor beta-D-glucuronoside + UDP + H(+)</text>
        <dbReference type="Rhea" id="RHEA:21032"/>
        <dbReference type="ChEBI" id="CHEBI:15378"/>
        <dbReference type="ChEBI" id="CHEBI:58052"/>
        <dbReference type="ChEBI" id="CHEBI:58223"/>
        <dbReference type="ChEBI" id="CHEBI:132367"/>
        <dbReference type="ChEBI" id="CHEBI:132368"/>
        <dbReference type="EC" id="2.4.1.17"/>
    </reaction>
</comment>
<dbReference type="EC" id="2.4.1.17" evidence="5"/>
<evidence type="ECO:0000256" key="5">
    <source>
        <dbReference type="RuleBase" id="RU362059"/>
    </source>
</evidence>
<keyword evidence="5" id="KW-0732">Signal</keyword>
<evidence type="ECO:0000256" key="3">
    <source>
        <dbReference type="ARBA" id="ARBA00022679"/>
    </source>
</evidence>
<comment type="subcellular location">
    <subcellularLocation>
        <location evidence="5">Membrane</location>
        <topology evidence="5">Single-pass membrane protein</topology>
    </subcellularLocation>
</comment>
<dbReference type="AlphaFoldDB" id="A0A1Y1N033"/>
<dbReference type="PANTHER" id="PTHR48043">
    <property type="entry name" value="EG:EG0003.4 PROTEIN-RELATED"/>
    <property type="match status" value="1"/>
</dbReference>
<keyword evidence="5" id="KW-0812">Transmembrane</keyword>
<keyword evidence="2 4" id="KW-0328">Glycosyltransferase</keyword>
<dbReference type="GO" id="GO:0016020">
    <property type="term" value="C:membrane"/>
    <property type="evidence" value="ECO:0007669"/>
    <property type="project" value="UniProtKB-SubCell"/>
</dbReference>
<dbReference type="InterPro" id="IPR002213">
    <property type="entry name" value="UDP_glucos_trans"/>
</dbReference>
<evidence type="ECO:0000256" key="2">
    <source>
        <dbReference type="ARBA" id="ARBA00022676"/>
    </source>
</evidence>
<comment type="similarity">
    <text evidence="1 4">Belongs to the UDP-glycosyltransferase family.</text>
</comment>
<evidence type="ECO:0000256" key="1">
    <source>
        <dbReference type="ARBA" id="ARBA00009995"/>
    </source>
</evidence>
<dbReference type="FunFam" id="3.40.50.2000:FF:000050">
    <property type="entry name" value="UDP-glucuronosyltransferase"/>
    <property type="match status" value="1"/>
</dbReference>
<dbReference type="Gene3D" id="3.40.50.2000">
    <property type="entry name" value="Glycogen Phosphorylase B"/>
    <property type="match status" value="2"/>
</dbReference>
<accession>A0A1Y1N033</accession>
<protein>
    <recommendedName>
        <fullName evidence="5">UDP-glucuronosyltransferase</fullName>
        <ecNumber evidence="5">2.4.1.17</ecNumber>
    </recommendedName>
</protein>
<proteinExistence type="inferred from homology"/>
<dbReference type="SUPFAM" id="SSF53756">
    <property type="entry name" value="UDP-Glycosyltransferase/glycogen phosphorylase"/>
    <property type="match status" value="1"/>
</dbReference>
<dbReference type="Pfam" id="PF00201">
    <property type="entry name" value="UDPGT"/>
    <property type="match status" value="1"/>
</dbReference>
<dbReference type="InterPro" id="IPR035595">
    <property type="entry name" value="UDP_glycos_trans_CS"/>
</dbReference>
<dbReference type="CDD" id="cd03784">
    <property type="entry name" value="GT1_Gtf-like"/>
    <property type="match status" value="1"/>
</dbReference>
<keyword evidence="5" id="KW-1133">Transmembrane helix</keyword>
<keyword evidence="5" id="KW-0472">Membrane</keyword>
<sequence length="516" mass="59490">MVKMKVFIMLFLMAQCGDGAKILGVMPSPSYSHQVVFQPLWRELSLRGHQVTILTTDPIRDPSLVNLTEIDLHFVYEIWNTKIANFMSSLNGLQLYHYAFTALITVADAELSHPDVQKLLKDEDAHFDLVIVEFFLPSMSMFARKFNCPLIGVVSMDLPNFRHRLVGNPNHPVLYPDFFLPLSDELTFFERLFSVLFSFATDMYTYFYLNGVEQAVINKHFGEDSPEISELAKNTSILLMNTSPTFHQVRPIMPSVIQMGGGLHRASVKPLPKHLQVILDKAVQGFIYFSLGTNVKSQLLLQDFQNVLLETFAELPYLVLWKIDSEIARNKPDNVIVSKWWPQQSILRHPNIKLFITQGGLQSVEEGIYDNVPMIVIPFLGDQPFNGKKVEDKGFGLTFEYSTLTKPKFKAAILEVINNPKYRESIREMTEVAKDLPMDPLEQAVWWTEYVIRHKGAKHMKSRSVNVPYYQYFLLDIVAFLLAFIILLFFLLRFIFRRLCSRLFTKTKGQGKRKRD</sequence>
<keyword evidence="3 4" id="KW-0808">Transferase</keyword>